<comment type="caution">
    <text evidence="1">The sequence shown here is derived from an EMBL/GenBank/DDBJ whole genome shotgun (WGS) entry which is preliminary data.</text>
</comment>
<name>A0ABV0SWB9_9TELE</name>
<proteinExistence type="predicted"/>
<evidence type="ECO:0000313" key="1">
    <source>
        <dbReference type="EMBL" id="MEQ2224465.1"/>
    </source>
</evidence>
<organism evidence="1 2">
    <name type="scientific">Ilyodon furcidens</name>
    <name type="common">goldbreast splitfin</name>
    <dbReference type="NCBI Taxonomy" id="33524"/>
    <lineage>
        <taxon>Eukaryota</taxon>
        <taxon>Metazoa</taxon>
        <taxon>Chordata</taxon>
        <taxon>Craniata</taxon>
        <taxon>Vertebrata</taxon>
        <taxon>Euteleostomi</taxon>
        <taxon>Actinopterygii</taxon>
        <taxon>Neopterygii</taxon>
        <taxon>Teleostei</taxon>
        <taxon>Neoteleostei</taxon>
        <taxon>Acanthomorphata</taxon>
        <taxon>Ovalentaria</taxon>
        <taxon>Atherinomorphae</taxon>
        <taxon>Cyprinodontiformes</taxon>
        <taxon>Goodeidae</taxon>
        <taxon>Ilyodon</taxon>
    </lineage>
</organism>
<protein>
    <submittedName>
        <fullName evidence="1">Uncharacterized protein</fullName>
    </submittedName>
</protein>
<dbReference type="Proteomes" id="UP001482620">
    <property type="component" value="Unassembled WGS sequence"/>
</dbReference>
<evidence type="ECO:0000313" key="2">
    <source>
        <dbReference type="Proteomes" id="UP001482620"/>
    </source>
</evidence>
<reference evidence="1 2" key="1">
    <citation type="submission" date="2021-06" db="EMBL/GenBank/DDBJ databases">
        <authorList>
            <person name="Palmer J.M."/>
        </authorList>
    </citation>
    <scope>NUCLEOTIDE SEQUENCE [LARGE SCALE GENOMIC DNA]</scope>
    <source>
        <strain evidence="2">if_2019</strain>
        <tissue evidence="1">Muscle</tissue>
    </source>
</reference>
<keyword evidence="2" id="KW-1185">Reference proteome</keyword>
<sequence>MRRCRVVVVGVSKRQLLLLERDPWNLVRVSPKLSRRKKVQFCAPCSRQQVPEIVRFIHKFAKRFHRITHGGREETGLPKVFTRRKTEREVEATDTEGLERNNRTLDRVFLINCPVLSSVHRCRETGGKVEDAEGRRTPYFSGFS</sequence>
<gene>
    <name evidence="1" type="ORF">ILYODFUR_007759</name>
</gene>
<dbReference type="EMBL" id="JAHRIQ010012090">
    <property type="protein sequence ID" value="MEQ2224465.1"/>
    <property type="molecule type" value="Genomic_DNA"/>
</dbReference>
<accession>A0ABV0SWB9</accession>